<protein>
    <recommendedName>
        <fullName evidence="3">Membrane protein insertase YidC</fullName>
    </recommendedName>
    <alternativeName>
        <fullName evidence="15">Foldase YidC</fullName>
    </alternativeName>
    <alternativeName>
        <fullName evidence="14">Membrane integrase YidC</fullName>
    </alternativeName>
    <alternativeName>
        <fullName evidence="13">Membrane protein YidC</fullName>
    </alternativeName>
</protein>
<evidence type="ECO:0000256" key="12">
    <source>
        <dbReference type="ARBA" id="ARBA00026028"/>
    </source>
</evidence>
<dbReference type="NCBIfam" id="TIGR03592">
    <property type="entry name" value="yidC_oxa1_cterm"/>
    <property type="match status" value="1"/>
</dbReference>
<evidence type="ECO:0000313" key="20">
    <source>
        <dbReference type="EMBL" id="GAA4169329.1"/>
    </source>
</evidence>
<dbReference type="Proteomes" id="UP001501079">
    <property type="component" value="Unassembled WGS sequence"/>
</dbReference>
<evidence type="ECO:0000256" key="18">
    <source>
        <dbReference type="SAM" id="Phobius"/>
    </source>
</evidence>
<keyword evidence="5" id="KW-1003">Cell membrane</keyword>
<dbReference type="InterPro" id="IPR028055">
    <property type="entry name" value="YidC/Oxa/ALB_C"/>
</dbReference>
<evidence type="ECO:0000256" key="10">
    <source>
        <dbReference type="ARBA" id="ARBA00023186"/>
    </source>
</evidence>
<evidence type="ECO:0000256" key="17">
    <source>
        <dbReference type="SAM" id="MobiDB-lite"/>
    </source>
</evidence>
<feature type="transmembrane region" description="Helical" evidence="18">
    <location>
        <begin position="112"/>
        <end position="133"/>
    </location>
</feature>
<feature type="transmembrane region" description="Helical" evidence="18">
    <location>
        <begin position="40"/>
        <end position="62"/>
    </location>
</feature>
<evidence type="ECO:0000256" key="15">
    <source>
        <dbReference type="ARBA" id="ARBA00033342"/>
    </source>
</evidence>
<evidence type="ECO:0000259" key="19">
    <source>
        <dbReference type="Pfam" id="PF02096"/>
    </source>
</evidence>
<dbReference type="Pfam" id="PF02096">
    <property type="entry name" value="60KD_IMP"/>
    <property type="match status" value="1"/>
</dbReference>
<dbReference type="PANTHER" id="PTHR12428:SF65">
    <property type="entry name" value="CYTOCHROME C OXIDASE ASSEMBLY PROTEIN COX18, MITOCHONDRIAL"/>
    <property type="match status" value="1"/>
</dbReference>
<evidence type="ECO:0000256" key="11">
    <source>
        <dbReference type="ARBA" id="ARBA00025034"/>
    </source>
</evidence>
<evidence type="ECO:0000256" key="13">
    <source>
        <dbReference type="ARBA" id="ARBA00031538"/>
    </source>
</evidence>
<proteinExistence type="inferred from homology"/>
<evidence type="ECO:0000313" key="21">
    <source>
        <dbReference type="Proteomes" id="UP001501079"/>
    </source>
</evidence>
<accession>A0ABP7ZSH3</accession>
<evidence type="ECO:0000256" key="6">
    <source>
        <dbReference type="ARBA" id="ARBA00022692"/>
    </source>
</evidence>
<dbReference type="InterPro" id="IPR001708">
    <property type="entry name" value="YidC/ALB3/OXA1/COX18"/>
</dbReference>
<evidence type="ECO:0000256" key="4">
    <source>
        <dbReference type="ARBA" id="ARBA00022448"/>
    </source>
</evidence>
<dbReference type="NCBIfam" id="NF002350">
    <property type="entry name" value="PRK01315.1"/>
    <property type="match status" value="1"/>
</dbReference>
<feature type="region of interest" description="Disordered" evidence="17">
    <location>
        <begin position="308"/>
        <end position="329"/>
    </location>
</feature>
<feature type="domain" description="Membrane insertase YidC/Oxa/ALB C-terminal" evidence="19">
    <location>
        <begin position="42"/>
        <end position="264"/>
    </location>
</feature>
<keyword evidence="7" id="KW-0653">Protein transport</keyword>
<evidence type="ECO:0000256" key="9">
    <source>
        <dbReference type="ARBA" id="ARBA00023136"/>
    </source>
</evidence>
<comment type="function">
    <text evidence="11">Required for the insertion and/or proper folding and/or complex formation of integral membrane proteins into the membrane. Involved in integration of membrane proteins that insert both dependently and independently of the Sec translocase complex, as well as at least some lipoproteins. Aids folding of multispanning membrane proteins.</text>
</comment>
<dbReference type="InterPro" id="IPR047196">
    <property type="entry name" value="YidC_ALB_C"/>
</dbReference>
<organism evidence="20 21">
    <name type="scientific">Gryllotalpicola koreensis</name>
    <dbReference type="NCBI Taxonomy" id="993086"/>
    <lineage>
        <taxon>Bacteria</taxon>
        <taxon>Bacillati</taxon>
        <taxon>Actinomycetota</taxon>
        <taxon>Actinomycetes</taxon>
        <taxon>Micrococcales</taxon>
        <taxon>Microbacteriaceae</taxon>
        <taxon>Gryllotalpicola</taxon>
    </lineage>
</organism>
<keyword evidence="9 18" id="KW-0472">Membrane</keyword>
<dbReference type="RefSeq" id="WP_344751761.1">
    <property type="nucleotide sequence ID" value="NZ_BAABBW010000001.1"/>
</dbReference>
<comment type="subunit">
    <text evidence="12">Interacts with the Sec translocase complex via SecD. Specifically interacts with transmembrane segments of nascent integral membrane proteins during membrane integration.</text>
</comment>
<evidence type="ECO:0000256" key="2">
    <source>
        <dbReference type="ARBA" id="ARBA00010527"/>
    </source>
</evidence>
<keyword evidence="21" id="KW-1185">Reference proteome</keyword>
<gene>
    <name evidence="20" type="primary">yidC</name>
    <name evidence="20" type="ORF">GCM10022287_05710</name>
</gene>
<name>A0ABP7ZSH3_9MICO</name>
<feature type="compositionally biased region" description="Polar residues" evidence="17">
    <location>
        <begin position="311"/>
        <end position="321"/>
    </location>
</feature>
<dbReference type="CDD" id="cd20070">
    <property type="entry name" value="5TM_YidC_Alb3"/>
    <property type="match status" value="1"/>
</dbReference>
<evidence type="ECO:0000256" key="1">
    <source>
        <dbReference type="ARBA" id="ARBA00004651"/>
    </source>
</evidence>
<comment type="similarity">
    <text evidence="2">Belongs to the OXA1/ALB3/YidC family. Type 1 subfamily.</text>
</comment>
<feature type="transmembrane region" description="Helical" evidence="18">
    <location>
        <begin position="180"/>
        <end position="200"/>
    </location>
</feature>
<keyword evidence="4" id="KW-0813">Transport</keyword>
<evidence type="ECO:0000256" key="5">
    <source>
        <dbReference type="ARBA" id="ARBA00022475"/>
    </source>
</evidence>
<evidence type="ECO:0000256" key="7">
    <source>
        <dbReference type="ARBA" id="ARBA00022927"/>
    </source>
</evidence>
<feature type="transmembrane region" description="Helical" evidence="18">
    <location>
        <begin position="226"/>
        <end position="250"/>
    </location>
</feature>
<dbReference type="EMBL" id="BAABBW010000001">
    <property type="protein sequence ID" value="GAA4169329.1"/>
    <property type="molecule type" value="Genomic_DNA"/>
</dbReference>
<evidence type="ECO:0000256" key="14">
    <source>
        <dbReference type="ARBA" id="ARBA00033245"/>
    </source>
</evidence>
<evidence type="ECO:0000256" key="8">
    <source>
        <dbReference type="ARBA" id="ARBA00022989"/>
    </source>
</evidence>
<keyword evidence="10" id="KW-0143">Chaperone</keyword>
<reference evidence="21" key="1">
    <citation type="journal article" date="2019" name="Int. J. Syst. Evol. Microbiol.">
        <title>The Global Catalogue of Microorganisms (GCM) 10K type strain sequencing project: providing services to taxonomists for standard genome sequencing and annotation.</title>
        <authorList>
            <consortium name="The Broad Institute Genomics Platform"/>
            <consortium name="The Broad Institute Genome Sequencing Center for Infectious Disease"/>
            <person name="Wu L."/>
            <person name="Ma J."/>
        </authorList>
    </citation>
    <scope>NUCLEOTIDE SEQUENCE [LARGE SCALE GENOMIC DNA]</scope>
    <source>
        <strain evidence="21">JCM 17591</strain>
    </source>
</reference>
<feature type="transmembrane region" description="Helical" evidence="18">
    <location>
        <begin position="7"/>
        <end position="28"/>
    </location>
</feature>
<evidence type="ECO:0000256" key="3">
    <source>
        <dbReference type="ARBA" id="ARBA00015325"/>
    </source>
</evidence>
<sequence length="329" mass="36979">MNLESLYLTVLWPIRWLVELVLVAWHWIFSHVGMDPNSGLTWVLSIVGLVVVVRAALIPVFVRQIKNQRKMLEVAPQIKKIQDKYKGKRDQLSREAMSREMMAFYKESGTNPLSSCLPLIIQIPIFGGLFAVLNNAQNGHDGIGALNPALSHSFGNASLFGFAPLHDSFQSAMNHAGGPVVPVMIVAAIMVALMVASQFYTQLQIMSKNISDETKNSPQFRQQRTLMYFLPFIFLFSGFAFPLGVMFYWLTTNIWTMVQQFLVIRSMPTPGSEAARAREERLAKKREAMIAAGKLQVAEPAVEGGEAVVTRVNTQRQQPVSNKRKKKRR</sequence>
<comment type="subcellular location">
    <subcellularLocation>
        <location evidence="1">Cell membrane</location>
        <topology evidence="1">Multi-pass membrane protein</topology>
    </subcellularLocation>
    <subcellularLocation>
        <location evidence="16">Membrane</location>
        <topology evidence="16">Multi-pass membrane protein</topology>
    </subcellularLocation>
</comment>
<dbReference type="PANTHER" id="PTHR12428">
    <property type="entry name" value="OXA1"/>
    <property type="match status" value="1"/>
</dbReference>
<keyword evidence="6 16" id="KW-0812">Transmembrane</keyword>
<keyword evidence="8 18" id="KW-1133">Transmembrane helix</keyword>
<comment type="caution">
    <text evidence="20">The sequence shown here is derived from an EMBL/GenBank/DDBJ whole genome shotgun (WGS) entry which is preliminary data.</text>
</comment>
<evidence type="ECO:0000256" key="16">
    <source>
        <dbReference type="RuleBase" id="RU003945"/>
    </source>
</evidence>